<dbReference type="Gene3D" id="3.60.20.10">
    <property type="entry name" value="Glutamine Phosphoribosylpyrophosphate, subunit 1, domain 1"/>
    <property type="match status" value="1"/>
</dbReference>
<dbReference type="PANTHER" id="PTHR34218">
    <property type="entry name" value="PEPTIDASE S45 PENICILLIN AMIDASE"/>
    <property type="match status" value="1"/>
</dbReference>
<name>A0A6G6SJX9_PROVU</name>
<dbReference type="Pfam" id="PF01804">
    <property type="entry name" value="Penicil_amidase"/>
    <property type="match status" value="1"/>
</dbReference>
<dbReference type="Proteomes" id="UP000503287">
    <property type="component" value="Chromosome"/>
</dbReference>
<dbReference type="InterPro" id="IPR002692">
    <property type="entry name" value="S45"/>
</dbReference>
<keyword evidence="3" id="KW-0865">Zymogen</keyword>
<dbReference type="AlphaFoldDB" id="A0A6G6SJX9"/>
<dbReference type="InterPro" id="IPR023343">
    <property type="entry name" value="Penicillin_amidase_dom1"/>
</dbReference>
<gene>
    <name evidence="5" type="ORF">GTH24_09170</name>
</gene>
<protein>
    <submittedName>
        <fullName evidence="5">Penicillin acylase family protein</fullName>
    </submittedName>
</protein>
<proteinExistence type="inferred from homology"/>
<keyword evidence="6" id="KW-1185">Reference proteome</keyword>
<evidence type="ECO:0000256" key="2">
    <source>
        <dbReference type="ARBA" id="ARBA00022801"/>
    </source>
</evidence>
<comment type="similarity">
    <text evidence="1">Belongs to the peptidase S45 family.</text>
</comment>
<sequence>MKPRTLTSQWGDVTLSLETEQLLSIKGDTDNAVFYGQGYGAAYLRLWQLDLSRRVASGRLSEVMGNGALRTDIFQRRLGLVELAKIAELNDKNAPKDSWQATQFQHITAYIAGINQAINDLKIRPIECLLLRYQPEKFTTTDSYLLGQLKYFINSAWQYELFNTRLANRLTTSQHQQLLSTFSLEGNQIPPLPLNEQGEYYPEVIAAFKEGLKGLQHLGLASPDTGSNVIAVNGSFTASGKPILAADPHMGHVNPSFNLLCRLESDEGLSVMGSHFPGSPGIIVGRNSHAAWGMVGIMADNQDLFWGRIDLKNEKVETINGWEALTKRTHTIGLTSKRQHTFVTYDYSQGRLMSEKAGYGLFLRWPALDDPSGDITFYQLAKCHNWTSFREALKHVKNSPMMVGYADIYGDIGLQSMGYIPKRDREIGSLVLSLTEPLHQWQGYVPFDDLPAEYNPERGYVLYANQYSESLFNRKPALSNRWHPPTRALRIEALIQQTKKHTVETFCQLQDDKKDVFAQQALAFLLPYVPEDKILSQWDGDTQQLNASRFFDVWTQHLTDKVLGKVLKRGSRALYTDFWPSCRWSILNILQYHLQDWQFEEKEIPILIRETYASALIASQKMERPYVEFQHSIKKPLWLNRLLTGRYLYQGGNRETVHATRQNADFLTQSQIGNSDTIKTKPYTFGPGFKLIAHLTPQGECHYLINTPAKGHPFSWSLRHVLKYWQTGSRQKTTLPLRGNNHHCNDKKE</sequence>
<dbReference type="SUPFAM" id="SSF56235">
    <property type="entry name" value="N-terminal nucleophile aminohydrolases (Ntn hydrolases)"/>
    <property type="match status" value="1"/>
</dbReference>
<accession>A0A6G6SJX9</accession>
<evidence type="ECO:0000256" key="4">
    <source>
        <dbReference type="ARBA" id="ARBA00038735"/>
    </source>
</evidence>
<evidence type="ECO:0000256" key="3">
    <source>
        <dbReference type="ARBA" id="ARBA00023145"/>
    </source>
</evidence>
<reference evidence="5 6" key="1">
    <citation type="submission" date="2020-01" db="EMBL/GenBank/DDBJ databases">
        <title>The genomic epidemiology of tigecycline resistance gene tet(X) variants in a swine farm in China.</title>
        <authorList>
            <person name="Peng K."/>
            <person name="Li R."/>
        </authorList>
    </citation>
    <scope>NUCLEOTIDE SEQUENCE [LARGE SCALE GENOMIC DNA]</scope>
    <source>
        <strain evidence="5 6">ZN3</strain>
    </source>
</reference>
<organism evidence="5 6">
    <name type="scientific">Proteus vulgaris</name>
    <dbReference type="NCBI Taxonomy" id="585"/>
    <lineage>
        <taxon>Bacteria</taxon>
        <taxon>Pseudomonadati</taxon>
        <taxon>Pseudomonadota</taxon>
        <taxon>Gammaproteobacteria</taxon>
        <taxon>Enterobacterales</taxon>
        <taxon>Morganellaceae</taxon>
        <taxon>Proteus</taxon>
    </lineage>
</organism>
<dbReference type="RefSeq" id="WP_164526299.1">
    <property type="nucleotide sequence ID" value="NZ_CP047344.1"/>
</dbReference>
<dbReference type="Gene3D" id="1.10.1400.10">
    <property type="match status" value="1"/>
</dbReference>
<comment type="subunit">
    <text evidence="4">Heterodimer of an alpha subunit and a beta subunit processed from the same precursor.</text>
</comment>
<dbReference type="InterPro" id="IPR043147">
    <property type="entry name" value="Penicillin_amidase_A-knob"/>
</dbReference>
<evidence type="ECO:0000313" key="6">
    <source>
        <dbReference type="Proteomes" id="UP000503287"/>
    </source>
</evidence>
<dbReference type="EMBL" id="CP047344">
    <property type="protein sequence ID" value="QIF94056.1"/>
    <property type="molecule type" value="Genomic_DNA"/>
</dbReference>
<dbReference type="InterPro" id="IPR029055">
    <property type="entry name" value="Ntn_hydrolases_N"/>
</dbReference>
<evidence type="ECO:0000256" key="1">
    <source>
        <dbReference type="ARBA" id="ARBA00006586"/>
    </source>
</evidence>
<dbReference type="GO" id="GO:0016811">
    <property type="term" value="F:hydrolase activity, acting on carbon-nitrogen (but not peptide) bonds, in linear amides"/>
    <property type="evidence" value="ECO:0007669"/>
    <property type="project" value="InterPro"/>
</dbReference>
<dbReference type="InterPro" id="IPR043146">
    <property type="entry name" value="Penicillin_amidase_N_B-knob"/>
</dbReference>
<dbReference type="GO" id="GO:0017000">
    <property type="term" value="P:antibiotic biosynthetic process"/>
    <property type="evidence" value="ECO:0007669"/>
    <property type="project" value="InterPro"/>
</dbReference>
<dbReference type="PANTHER" id="PTHR34218:SF4">
    <property type="entry name" value="ACYL-HOMOSERINE LACTONE ACYLASE QUIP"/>
    <property type="match status" value="1"/>
</dbReference>
<evidence type="ECO:0000313" key="5">
    <source>
        <dbReference type="EMBL" id="QIF94056.1"/>
    </source>
</evidence>
<keyword evidence="2" id="KW-0378">Hydrolase</keyword>
<dbReference type="Gene3D" id="1.10.439.10">
    <property type="entry name" value="Penicillin Amidohydrolase, domain 1"/>
    <property type="match status" value="1"/>
</dbReference>
<dbReference type="Gene3D" id="2.30.120.10">
    <property type="match status" value="1"/>
</dbReference>